<gene>
    <name evidence="1" type="ORF">ElyMa_003706200</name>
</gene>
<keyword evidence="2" id="KW-1185">Reference proteome</keyword>
<comment type="caution">
    <text evidence="1">The sequence shown here is derived from an EMBL/GenBank/DDBJ whole genome shotgun (WGS) entry which is preliminary data.</text>
</comment>
<organism evidence="1 2">
    <name type="scientific">Elysia marginata</name>
    <dbReference type="NCBI Taxonomy" id="1093978"/>
    <lineage>
        <taxon>Eukaryota</taxon>
        <taxon>Metazoa</taxon>
        <taxon>Spiralia</taxon>
        <taxon>Lophotrochozoa</taxon>
        <taxon>Mollusca</taxon>
        <taxon>Gastropoda</taxon>
        <taxon>Heterobranchia</taxon>
        <taxon>Euthyneura</taxon>
        <taxon>Panpulmonata</taxon>
        <taxon>Sacoglossa</taxon>
        <taxon>Placobranchoidea</taxon>
        <taxon>Plakobranchidae</taxon>
        <taxon>Elysia</taxon>
    </lineage>
</organism>
<evidence type="ECO:0000313" key="2">
    <source>
        <dbReference type="Proteomes" id="UP000762676"/>
    </source>
</evidence>
<dbReference type="Proteomes" id="UP000762676">
    <property type="component" value="Unassembled WGS sequence"/>
</dbReference>
<evidence type="ECO:0000313" key="1">
    <source>
        <dbReference type="EMBL" id="GFR67418.1"/>
    </source>
</evidence>
<dbReference type="AlphaFoldDB" id="A0AAV4F241"/>
<accession>A0AAV4F241</accession>
<protein>
    <recommendedName>
        <fullName evidence="3">Secreted protein</fullName>
    </recommendedName>
</protein>
<proteinExistence type="predicted"/>
<reference evidence="1 2" key="1">
    <citation type="journal article" date="2021" name="Elife">
        <title>Chloroplast acquisition without the gene transfer in kleptoplastic sea slugs, Plakobranchus ocellatus.</title>
        <authorList>
            <person name="Maeda T."/>
            <person name="Takahashi S."/>
            <person name="Yoshida T."/>
            <person name="Shimamura S."/>
            <person name="Takaki Y."/>
            <person name="Nagai Y."/>
            <person name="Toyoda A."/>
            <person name="Suzuki Y."/>
            <person name="Arimoto A."/>
            <person name="Ishii H."/>
            <person name="Satoh N."/>
            <person name="Nishiyama T."/>
            <person name="Hasebe M."/>
            <person name="Maruyama T."/>
            <person name="Minagawa J."/>
            <person name="Obokata J."/>
            <person name="Shigenobu S."/>
        </authorList>
    </citation>
    <scope>NUCLEOTIDE SEQUENCE [LARGE SCALE GENOMIC DNA]</scope>
</reference>
<evidence type="ECO:0008006" key="3">
    <source>
        <dbReference type="Google" id="ProtNLM"/>
    </source>
</evidence>
<sequence length="110" mass="11742">MSVANHVECRAARMCGCVQRWITLITIAGSLAKLGAVKTSKHTHTSTYTPASPCGSLSDTVSVSLLSSGRVTPTYGLQLLHCHLGCLFKGREIRERMAQSSTLQPASPRG</sequence>
<dbReference type="EMBL" id="BMAT01007596">
    <property type="protein sequence ID" value="GFR67418.1"/>
    <property type="molecule type" value="Genomic_DNA"/>
</dbReference>
<name>A0AAV4F241_9GAST</name>